<dbReference type="Gene3D" id="1.10.443.10">
    <property type="entry name" value="Intergrase catalytic core"/>
    <property type="match status" value="1"/>
</dbReference>
<dbReference type="AlphaFoldDB" id="A0A068T389"/>
<dbReference type="GO" id="GO:0003677">
    <property type="term" value="F:DNA binding"/>
    <property type="evidence" value="ECO:0007669"/>
    <property type="project" value="InterPro"/>
</dbReference>
<dbReference type="InterPro" id="IPR013762">
    <property type="entry name" value="Integrase-like_cat_sf"/>
</dbReference>
<gene>
    <name evidence="2" type="ORF">RG1141_CH01310</name>
</gene>
<sequence>MRTDRPGYQCRPRKDGTPVHYWNPQRAVKGASKSLSIIRLPDESTDEQITAECQRLTNQLRAEVRKAGAEPVFDGTIKSLIDRYRHDKTSSWHSVKHSTRIRDYEPSLRVLTKNVGDRDINVLRGSDFNRWFSQWRKKGHRRASGAMKLLRIILSYGAGERLRGCKQARDILSDMRFELPASRDVAMTYDQCLAIVKMSAELKCPSIGFVEALKFESALRRIDVIGEWAPPEEGGAFRWRGPTAQSLSKDLILKLKTSKNGAEVARDLNAMPLVAEALKSYTIPEIGPIVIDEDHGKPYWENRYTEKFRKVRDKAGVPANVWSMDSRAGAVSETVEATGSLALASELATHSTTKMTKKYSRGDGLETSRRIAEARTANRLSATAVKQ</sequence>
<evidence type="ECO:0000313" key="3">
    <source>
        <dbReference type="Proteomes" id="UP000028186"/>
    </source>
</evidence>
<dbReference type="Proteomes" id="UP000028186">
    <property type="component" value="Chromosome I"/>
</dbReference>
<dbReference type="HOGENOM" id="CLU_681147_0_0_5"/>
<proteinExistence type="predicted"/>
<dbReference type="InterPro" id="IPR011010">
    <property type="entry name" value="DNA_brk_join_enz"/>
</dbReference>
<dbReference type="KEGG" id="ngl:RG1141_CH01310"/>
<accession>A0A068T389</accession>
<evidence type="ECO:0000256" key="1">
    <source>
        <dbReference type="ARBA" id="ARBA00023172"/>
    </source>
</evidence>
<protein>
    <submittedName>
        <fullName evidence="2">Phage integrase</fullName>
    </submittedName>
</protein>
<dbReference type="SUPFAM" id="SSF56349">
    <property type="entry name" value="DNA breaking-rejoining enzymes"/>
    <property type="match status" value="1"/>
</dbReference>
<dbReference type="GO" id="GO:0006310">
    <property type="term" value="P:DNA recombination"/>
    <property type="evidence" value="ECO:0007669"/>
    <property type="project" value="UniProtKB-KW"/>
</dbReference>
<dbReference type="EMBL" id="HG938355">
    <property type="protein sequence ID" value="CDN52496.1"/>
    <property type="molecule type" value="Genomic_DNA"/>
</dbReference>
<name>A0A068T389_NEOGA</name>
<reference evidence="3" key="1">
    <citation type="journal article" date="2014" name="BMC Genomics">
        <title>Genome sequencing of two Neorhizobium galegae strains reveals a noeT gene responsible for the unusual acetylation of the nodulation factors.</title>
        <authorList>
            <person name="Osterman J."/>
            <person name="Marsh J."/>
            <person name="Laine P.K."/>
            <person name="Zeng Z."/>
            <person name="Alatalo E."/>
            <person name="Sullivan J.T."/>
            <person name="Young J.P."/>
            <person name="Thomas-Oates J."/>
            <person name="Paulin L."/>
            <person name="Lindstrom K."/>
        </authorList>
    </citation>
    <scope>NUCLEOTIDE SEQUENCE [LARGE SCALE GENOMIC DNA]</scope>
    <source>
        <strain evidence="3">HAMBI 1141</strain>
    </source>
</reference>
<keyword evidence="1" id="KW-0233">DNA recombination</keyword>
<dbReference type="PATRIC" id="fig|1028801.3.peg.130"/>
<dbReference type="eggNOG" id="COG0582">
    <property type="taxonomic scope" value="Bacteria"/>
</dbReference>
<organism evidence="2 3">
    <name type="scientific">Neorhizobium galegae bv. officinalis bv. officinalis str. HAMBI 1141</name>
    <dbReference type="NCBI Taxonomy" id="1028801"/>
    <lineage>
        <taxon>Bacteria</taxon>
        <taxon>Pseudomonadati</taxon>
        <taxon>Pseudomonadota</taxon>
        <taxon>Alphaproteobacteria</taxon>
        <taxon>Hyphomicrobiales</taxon>
        <taxon>Rhizobiaceae</taxon>
        <taxon>Rhizobium/Agrobacterium group</taxon>
        <taxon>Neorhizobium</taxon>
    </lineage>
</organism>
<dbReference type="GO" id="GO:0015074">
    <property type="term" value="P:DNA integration"/>
    <property type="evidence" value="ECO:0007669"/>
    <property type="project" value="InterPro"/>
</dbReference>
<evidence type="ECO:0000313" key="2">
    <source>
        <dbReference type="EMBL" id="CDN52496.1"/>
    </source>
</evidence>